<feature type="domain" description="Amine oxidase" evidence="2">
    <location>
        <begin position="32"/>
        <end position="264"/>
    </location>
</feature>
<dbReference type="AlphaFoldDB" id="A0AAV5EXL2"/>
<evidence type="ECO:0000313" key="3">
    <source>
        <dbReference type="EMBL" id="GJN27289.1"/>
    </source>
</evidence>
<dbReference type="PANTHER" id="PTHR22754:SF32">
    <property type="entry name" value="DISCO-INTERACTING PROTEIN 2"/>
    <property type="match status" value="1"/>
</dbReference>
<gene>
    <name evidence="3" type="primary">gb15301</name>
    <name evidence="3" type="ORF">PR202_gb15301</name>
</gene>
<dbReference type="PRINTS" id="PR00419">
    <property type="entry name" value="ADXRDTASE"/>
</dbReference>
<dbReference type="Gene3D" id="3.40.50.12780">
    <property type="entry name" value="N-terminal domain of ligase-like"/>
    <property type="match status" value="1"/>
</dbReference>
<dbReference type="Gene3D" id="3.50.50.60">
    <property type="entry name" value="FAD/NAD(P)-binding domain"/>
    <property type="match status" value="1"/>
</dbReference>
<evidence type="ECO:0000259" key="2">
    <source>
        <dbReference type="Pfam" id="PF01593"/>
    </source>
</evidence>
<dbReference type="InterPro" id="IPR000873">
    <property type="entry name" value="AMP-dep_synth/lig_dom"/>
</dbReference>
<dbReference type="PANTHER" id="PTHR22754">
    <property type="entry name" value="DISCO-INTERACTING PROTEIN 2 DIP2 -RELATED"/>
    <property type="match status" value="1"/>
</dbReference>
<protein>
    <submittedName>
        <fullName evidence="3">Uncharacterized protein</fullName>
    </submittedName>
</protein>
<dbReference type="Pfam" id="PF01593">
    <property type="entry name" value="Amino_oxidase"/>
    <property type="match status" value="1"/>
</dbReference>
<evidence type="ECO:0000259" key="1">
    <source>
        <dbReference type="Pfam" id="PF00501"/>
    </source>
</evidence>
<dbReference type="InterPro" id="IPR036188">
    <property type="entry name" value="FAD/NAD-bd_sf"/>
</dbReference>
<name>A0AAV5EXL2_ELECO</name>
<accession>A0AAV5EXL2</accession>
<keyword evidence="4" id="KW-1185">Reference proteome</keyword>
<dbReference type="SUPFAM" id="SSF51905">
    <property type="entry name" value="FAD/NAD(P)-binding domain"/>
    <property type="match status" value="1"/>
</dbReference>
<dbReference type="EMBL" id="BQKI01000079">
    <property type="protein sequence ID" value="GJN27289.1"/>
    <property type="molecule type" value="Genomic_DNA"/>
</dbReference>
<dbReference type="Pfam" id="PF00501">
    <property type="entry name" value="AMP-binding"/>
    <property type="match status" value="1"/>
</dbReference>
<dbReference type="InterPro" id="IPR002937">
    <property type="entry name" value="Amino_oxidase"/>
</dbReference>
<dbReference type="Gene3D" id="3.30.70.1990">
    <property type="match status" value="1"/>
</dbReference>
<sequence>MDPRKSIDDKFSKLHPCWPVETSIAIAGAGPSGLSAAYALAKLGYHNVTVFEKCKTVSGMCESVDIEGRTYDLGGQVIAANSAPIITHLAKELGSEFEEMDSHKLALIDSRTGKIRDLEVAEDYISMVSLTLKLQDEANRSGRVGIQAVSELASDPTFEFLKQHGISSVPKSVAYGYTASGYGFVQDMPYAFIHEFTRTSMAGKIRRFKHGYMSLWEKLSQSLPFAVLCDTEILKVRRNSCGASVTIKSNTGEVEVREFDKLILSGALPFKNGKTYRSSSLTDGENEVVELNDLERELFSKVQTIDYYTTVLKIEGFEHMPKGFYYFGEHMDDPATIGHPVAMQRFFADTNIFLFWSYGNSADIKGPYVSKCVTDAVTCMGGSVQKVLLQRRFKYFPHVSSEDMKHGFYERVESQLQGFQNTYYVGGLLAFELTERNASYSISSVCKHFAIDAELPVTPYVKRLFSLSRSNPLPPKDIGELEGVEFPDLLSLDGYLQYWGTHKVTEKKFIYTWINEEGKTMNLRTYHELHYNASYIAYKLLTSVKPVIKPGQELYLCQCYPPDPMQWGGQALLKVENVSKVCNAVAILSTSSYHAARSTGDAKGVMITHGGLIHNVKMMKKRYRSTSKTVLISWLPQYHDMGLIGAEPVRQKTVKRFIELTRPLGLSEDWQGRVCCGYVGPNDTDVVIKKIVDADSLTENQEDGSEGEIWISSPSSGVGYWSNKEISQKTFFNKLKNYPDKMFTRTGDLGRIIDGKLFITGRIKDLIIVAGRNIYSADVEKTVEGSSEVLRPGCCAVVGVPEEVLTQKGISIPDSSDQVGLVVIAEVREGKAVSEEIVENIKARVAEEHGVTIASVKLIKPRTISKTTSGKIRRFRMHEAVC</sequence>
<comment type="caution">
    <text evidence="3">The sequence shown here is derived from an EMBL/GenBank/DDBJ whole genome shotgun (WGS) entry which is preliminary data.</text>
</comment>
<organism evidence="3 4">
    <name type="scientific">Eleusine coracana subsp. coracana</name>
    <dbReference type="NCBI Taxonomy" id="191504"/>
    <lineage>
        <taxon>Eukaryota</taxon>
        <taxon>Viridiplantae</taxon>
        <taxon>Streptophyta</taxon>
        <taxon>Embryophyta</taxon>
        <taxon>Tracheophyta</taxon>
        <taxon>Spermatophyta</taxon>
        <taxon>Magnoliopsida</taxon>
        <taxon>Liliopsida</taxon>
        <taxon>Poales</taxon>
        <taxon>Poaceae</taxon>
        <taxon>PACMAD clade</taxon>
        <taxon>Chloridoideae</taxon>
        <taxon>Cynodonteae</taxon>
        <taxon>Eleusininae</taxon>
        <taxon>Eleusine</taxon>
    </lineage>
</organism>
<dbReference type="InterPro" id="IPR042099">
    <property type="entry name" value="ANL_N_sf"/>
</dbReference>
<dbReference type="Gene3D" id="3.30.300.30">
    <property type="match status" value="1"/>
</dbReference>
<dbReference type="Gene3D" id="1.10.405.20">
    <property type="match status" value="1"/>
</dbReference>
<reference evidence="3" key="2">
    <citation type="submission" date="2021-12" db="EMBL/GenBank/DDBJ databases">
        <title>Resequencing data analysis of finger millet.</title>
        <authorList>
            <person name="Hatakeyama M."/>
            <person name="Aluri S."/>
            <person name="Balachadran M.T."/>
            <person name="Sivarajan S.R."/>
            <person name="Poveda L."/>
            <person name="Shimizu-Inatsugi R."/>
            <person name="Schlapbach R."/>
            <person name="Sreeman S.M."/>
            <person name="Shimizu K.K."/>
        </authorList>
    </citation>
    <scope>NUCLEOTIDE SEQUENCE</scope>
</reference>
<dbReference type="SUPFAM" id="SSF56801">
    <property type="entry name" value="Acetyl-CoA synthetase-like"/>
    <property type="match status" value="1"/>
</dbReference>
<dbReference type="GO" id="GO:0050660">
    <property type="term" value="F:flavin adenine dinucleotide binding"/>
    <property type="evidence" value="ECO:0007669"/>
    <property type="project" value="UniProtKB-ARBA"/>
</dbReference>
<dbReference type="InterPro" id="IPR045851">
    <property type="entry name" value="AMP-bd_C_sf"/>
</dbReference>
<dbReference type="GO" id="GO:0016491">
    <property type="term" value="F:oxidoreductase activity"/>
    <property type="evidence" value="ECO:0007669"/>
    <property type="project" value="InterPro"/>
</dbReference>
<proteinExistence type="predicted"/>
<dbReference type="Proteomes" id="UP001054889">
    <property type="component" value="Unassembled WGS sequence"/>
</dbReference>
<reference evidence="3" key="1">
    <citation type="journal article" date="2018" name="DNA Res.">
        <title>Multiple hybrid de novo genome assembly of finger millet, an orphan allotetraploid crop.</title>
        <authorList>
            <person name="Hatakeyama M."/>
            <person name="Aluri S."/>
            <person name="Balachadran M.T."/>
            <person name="Sivarajan S.R."/>
            <person name="Patrignani A."/>
            <person name="Gruter S."/>
            <person name="Poveda L."/>
            <person name="Shimizu-Inatsugi R."/>
            <person name="Baeten J."/>
            <person name="Francoijs K.J."/>
            <person name="Nataraja K.N."/>
            <person name="Reddy Y.A.N."/>
            <person name="Phadnis S."/>
            <person name="Ravikumar R.L."/>
            <person name="Schlapbach R."/>
            <person name="Sreeman S.M."/>
            <person name="Shimizu K.K."/>
        </authorList>
    </citation>
    <scope>NUCLEOTIDE SEQUENCE</scope>
</reference>
<evidence type="ECO:0000313" key="4">
    <source>
        <dbReference type="Proteomes" id="UP001054889"/>
    </source>
</evidence>
<feature type="domain" description="AMP-dependent synthetase/ligase" evidence="1">
    <location>
        <begin position="598"/>
        <end position="644"/>
    </location>
</feature>